<proteinExistence type="predicted"/>
<dbReference type="STRING" id="1150368.SAMN02927921_01688"/>
<name>A0A1K1PB40_9FLAO</name>
<sequence length="66" mass="7734">MGYFDLTKPAQRRVCNFAAQIFNKKKKRKTPLRGVSRLLISLTLFIAAMVWLMKRLKQVTKYDSTL</sequence>
<reference evidence="2 3" key="1">
    <citation type="submission" date="2016-11" db="EMBL/GenBank/DDBJ databases">
        <authorList>
            <person name="Jaros S."/>
            <person name="Januszkiewicz K."/>
            <person name="Wedrychowicz H."/>
        </authorList>
    </citation>
    <scope>NUCLEOTIDE SEQUENCE [LARGE SCALE GENOMIC DNA]</scope>
    <source>
        <strain evidence="2 3">CGMCC 1.12145</strain>
    </source>
</reference>
<keyword evidence="1" id="KW-1133">Transmembrane helix</keyword>
<dbReference type="Proteomes" id="UP000182248">
    <property type="component" value="Unassembled WGS sequence"/>
</dbReference>
<accession>A0A1K1PB40</accession>
<dbReference type="EMBL" id="FPJE01000007">
    <property type="protein sequence ID" value="SFW43902.1"/>
    <property type="molecule type" value="Genomic_DNA"/>
</dbReference>
<evidence type="ECO:0000313" key="2">
    <source>
        <dbReference type="EMBL" id="SFW43902.1"/>
    </source>
</evidence>
<dbReference type="AlphaFoldDB" id="A0A1K1PB40"/>
<protein>
    <submittedName>
        <fullName evidence="2">Uncharacterized protein</fullName>
    </submittedName>
</protein>
<feature type="transmembrane region" description="Helical" evidence="1">
    <location>
        <begin position="34"/>
        <end position="53"/>
    </location>
</feature>
<keyword evidence="1" id="KW-0472">Membrane</keyword>
<evidence type="ECO:0000256" key="1">
    <source>
        <dbReference type="SAM" id="Phobius"/>
    </source>
</evidence>
<evidence type="ECO:0000313" key="3">
    <source>
        <dbReference type="Proteomes" id="UP000182248"/>
    </source>
</evidence>
<keyword evidence="1" id="KW-0812">Transmembrane</keyword>
<gene>
    <name evidence="2" type="ORF">SAMN02927921_01688</name>
</gene>
<organism evidence="2 3">
    <name type="scientific">Sinomicrobium oceani</name>
    <dbReference type="NCBI Taxonomy" id="1150368"/>
    <lineage>
        <taxon>Bacteria</taxon>
        <taxon>Pseudomonadati</taxon>
        <taxon>Bacteroidota</taxon>
        <taxon>Flavobacteriia</taxon>
        <taxon>Flavobacteriales</taxon>
        <taxon>Flavobacteriaceae</taxon>
        <taxon>Sinomicrobium</taxon>
    </lineage>
</organism>
<keyword evidence="3" id="KW-1185">Reference proteome</keyword>